<organism evidence="1 2">
    <name type="scientific">Streptococcus infantis ATCC 700779</name>
    <dbReference type="NCBI Taxonomy" id="889204"/>
    <lineage>
        <taxon>Bacteria</taxon>
        <taxon>Bacillati</taxon>
        <taxon>Bacillota</taxon>
        <taxon>Bacilli</taxon>
        <taxon>Lactobacillales</taxon>
        <taxon>Streptococcaceae</taxon>
        <taxon>Streptococcus</taxon>
    </lineage>
</organism>
<proteinExistence type="predicted"/>
<dbReference type="EMBL" id="AEVD01000003">
    <property type="protein sequence ID" value="EFX37543.1"/>
    <property type="molecule type" value="Genomic_DNA"/>
</dbReference>
<reference evidence="1 2" key="1">
    <citation type="submission" date="2010-12" db="EMBL/GenBank/DDBJ databases">
        <authorList>
            <person name="Muzny D."/>
            <person name="Qin X."/>
            <person name="Deng J."/>
            <person name="Jiang H."/>
            <person name="Liu Y."/>
            <person name="Qu J."/>
            <person name="Song X.-Z."/>
            <person name="Zhang L."/>
            <person name="Thornton R."/>
            <person name="Coyle M."/>
            <person name="Francisco L."/>
            <person name="Jackson L."/>
            <person name="Javaid M."/>
            <person name="Korchina V."/>
            <person name="Kovar C."/>
            <person name="Mata R."/>
            <person name="Mathew T."/>
            <person name="Ngo R."/>
            <person name="Nguyen L."/>
            <person name="Nguyen N."/>
            <person name="Okwuonu G."/>
            <person name="Ongeri F."/>
            <person name="Pham C."/>
            <person name="Simmons D."/>
            <person name="Wilczek-Boney K."/>
            <person name="Hale W."/>
            <person name="Jakkamsetti A."/>
            <person name="Pham P."/>
            <person name="Ruth R."/>
            <person name="San Lucas F."/>
            <person name="Warren J."/>
            <person name="Zhang J."/>
            <person name="Zhao Z."/>
            <person name="Zhou C."/>
            <person name="Zhu D."/>
            <person name="Lee S."/>
            <person name="Bess C."/>
            <person name="Blankenburg K."/>
            <person name="Forbes L."/>
            <person name="Fu Q."/>
            <person name="Gubbala S."/>
            <person name="Hirani K."/>
            <person name="Jayaseelan J.C."/>
            <person name="Lara F."/>
            <person name="Munidasa M."/>
            <person name="Palculict T."/>
            <person name="Patil S."/>
            <person name="Pu L.-L."/>
            <person name="Saada N."/>
            <person name="Tang L."/>
            <person name="Weissenberger G."/>
            <person name="Zhu Y."/>
            <person name="Hemphill L."/>
            <person name="Shang Y."/>
            <person name="Youmans B."/>
            <person name="Ayvaz T."/>
            <person name="Ross M."/>
            <person name="Santibanez J."/>
            <person name="Aqrawi P."/>
            <person name="Gross S."/>
            <person name="Joshi V."/>
            <person name="Fowler G."/>
            <person name="Nazareth L."/>
            <person name="Reid J."/>
            <person name="Worley K."/>
            <person name="Petrosino J."/>
            <person name="Highlander S."/>
            <person name="Gibbs R."/>
        </authorList>
    </citation>
    <scope>NUCLEOTIDE SEQUENCE [LARGE SCALE GENOMIC DNA]</scope>
    <source>
        <strain evidence="1 2">ATCC 700779</strain>
    </source>
</reference>
<dbReference type="eggNOG" id="COG4699">
    <property type="taxonomic scope" value="Bacteria"/>
</dbReference>
<dbReference type="Proteomes" id="UP000002815">
    <property type="component" value="Unassembled WGS sequence"/>
</dbReference>
<name>E8JXV8_9STRE</name>
<keyword evidence="2" id="KW-1185">Reference proteome</keyword>
<evidence type="ECO:0008006" key="3">
    <source>
        <dbReference type="Google" id="ProtNLM"/>
    </source>
</evidence>
<dbReference type="InterPro" id="IPR010434">
    <property type="entry name" value="DUF1033"/>
</dbReference>
<accession>E8JXV8</accession>
<gene>
    <name evidence="1" type="ORF">HMPREF9423_0071</name>
</gene>
<evidence type="ECO:0000313" key="2">
    <source>
        <dbReference type="Proteomes" id="UP000002815"/>
    </source>
</evidence>
<evidence type="ECO:0000313" key="1">
    <source>
        <dbReference type="EMBL" id="EFX37543.1"/>
    </source>
</evidence>
<dbReference type="HOGENOM" id="CLU_146759_0_0_9"/>
<dbReference type="Pfam" id="PF06279">
    <property type="entry name" value="DUF1033"/>
    <property type="match status" value="1"/>
</dbReference>
<dbReference type="AlphaFoldDB" id="E8JXV8"/>
<comment type="caution">
    <text evidence="1">The sequence shown here is derived from an EMBL/GenBank/DDBJ whole genome shotgun (WGS) entry which is preliminary data.</text>
</comment>
<sequence>MKASKFLSLFLKFRYNIRYKGNETMYRVIEMYGDFEPWWFIEGWEEDVISSKKFENYYDALKYYKSCWFELEKKIPLYKSRGDLMTIFWNPEDKRWCEECDEFLQQYHSLALLEDGQVIPVEKFRPGYEKQTGLEIHRTCRIKKDGTTF</sequence>
<protein>
    <recommendedName>
        <fullName evidence="3">Superoxide dismutase</fullName>
    </recommendedName>
</protein>